<feature type="region of interest" description="Disordered" evidence="1">
    <location>
        <begin position="1"/>
        <end position="21"/>
    </location>
</feature>
<reference evidence="3" key="1">
    <citation type="submission" date="2023-10" db="EMBL/GenBank/DDBJ databases">
        <authorList>
            <person name="Chen Y."/>
            <person name="Shah S."/>
            <person name="Dougan E. K."/>
            <person name="Thang M."/>
            <person name="Chan C."/>
        </authorList>
    </citation>
    <scope>NUCLEOTIDE SEQUENCE [LARGE SCALE GENOMIC DNA]</scope>
</reference>
<gene>
    <name evidence="3" type="ORF">PCOR1329_LOCUS85129</name>
</gene>
<name>A0ABN9YIB3_9DINO</name>
<evidence type="ECO:0000256" key="1">
    <source>
        <dbReference type="SAM" id="MobiDB-lite"/>
    </source>
</evidence>
<evidence type="ECO:0000259" key="2">
    <source>
        <dbReference type="PROSITE" id="PS50106"/>
    </source>
</evidence>
<sequence length="239" mass="26407">MVAEDDEDETARTGPHKASLEDEFFRHPHTGAHIRNPFKENKNRGLPITLQQDEFSHNSLHDTLKDWHCVTISESSLRELTAGEAPAAEAPRRPATTSALQRAALGRLRNLPHSYEFSVSLRKSQFQGAGRGRRRKEERPTLGIAIDKVNIEVSEVAGAALRVDQITEGLMATWNRTYPPLQVRLQDEIIGVNGRVGDSAAMLEELRGADDALRLTVRRAPQRELVASRSAHSATPAAG</sequence>
<dbReference type="InterPro" id="IPR001478">
    <property type="entry name" value="PDZ"/>
</dbReference>
<dbReference type="Proteomes" id="UP001189429">
    <property type="component" value="Unassembled WGS sequence"/>
</dbReference>
<evidence type="ECO:0000313" key="4">
    <source>
        <dbReference type="Proteomes" id="UP001189429"/>
    </source>
</evidence>
<feature type="domain" description="PDZ" evidence="2">
    <location>
        <begin position="118"/>
        <end position="221"/>
    </location>
</feature>
<dbReference type="PROSITE" id="PS50106">
    <property type="entry name" value="PDZ"/>
    <property type="match status" value="1"/>
</dbReference>
<protein>
    <recommendedName>
        <fullName evidence="2">PDZ domain-containing protein</fullName>
    </recommendedName>
</protein>
<keyword evidence="4" id="KW-1185">Reference proteome</keyword>
<accession>A0ABN9YIB3</accession>
<evidence type="ECO:0000313" key="3">
    <source>
        <dbReference type="EMBL" id="CAK0911173.1"/>
    </source>
</evidence>
<proteinExistence type="predicted"/>
<organism evidence="3 4">
    <name type="scientific">Prorocentrum cordatum</name>
    <dbReference type="NCBI Taxonomy" id="2364126"/>
    <lineage>
        <taxon>Eukaryota</taxon>
        <taxon>Sar</taxon>
        <taxon>Alveolata</taxon>
        <taxon>Dinophyceae</taxon>
        <taxon>Prorocentrales</taxon>
        <taxon>Prorocentraceae</taxon>
        <taxon>Prorocentrum</taxon>
    </lineage>
</organism>
<dbReference type="EMBL" id="CAUYUJ010022531">
    <property type="protein sequence ID" value="CAK0911173.1"/>
    <property type="molecule type" value="Genomic_DNA"/>
</dbReference>
<comment type="caution">
    <text evidence="3">The sequence shown here is derived from an EMBL/GenBank/DDBJ whole genome shotgun (WGS) entry which is preliminary data.</text>
</comment>